<keyword evidence="4" id="KW-1185">Reference proteome</keyword>
<protein>
    <submittedName>
        <fullName evidence="3">Putative opcA protein</fullName>
    </submittedName>
</protein>
<dbReference type="InterPro" id="IPR046801">
    <property type="entry name" value="OpcA_G6PD_N"/>
</dbReference>
<organism evidence="3 4">
    <name type="scientific">Corynebacterium durum F0235</name>
    <dbReference type="NCBI Taxonomy" id="1035195"/>
    <lineage>
        <taxon>Bacteria</taxon>
        <taxon>Bacillati</taxon>
        <taxon>Actinomycetota</taxon>
        <taxon>Actinomycetes</taxon>
        <taxon>Mycobacteriales</taxon>
        <taxon>Corynebacteriaceae</taxon>
        <taxon>Corynebacterium</taxon>
    </lineage>
</organism>
<dbReference type="AlphaFoldDB" id="L1MI32"/>
<dbReference type="Proteomes" id="UP000010445">
    <property type="component" value="Unassembled WGS sequence"/>
</dbReference>
<evidence type="ECO:0000259" key="1">
    <source>
        <dbReference type="Pfam" id="PF10128"/>
    </source>
</evidence>
<reference evidence="3 4" key="1">
    <citation type="submission" date="2012-05" db="EMBL/GenBank/DDBJ databases">
        <authorList>
            <person name="Weinstock G."/>
            <person name="Sodergren E."/>
            <person name="Lobos E.A."/>
            <person name="Fulton L."/>
            <person name="Fulton R."/>
            <person name="Courtney L."/>
            <person name="Fronick C."/>
            <person name="O'Laughlin M."/>
            <person name="Godfrey J."/>
            <person name="Wilson R.M."/>
            <person name="Miner T."/>
            <person name="Farmer C."/>
            <person name="Delehaunty K."/>
            <person name="Cordes M."/>
            <person name="Minx P."/>
            <person name="Tomlinson C."/>
            <person name="Chen J."/>
            <person name="Wollam A."/>
            <person name="Pepin K.H."/>
            <person name="Bhonagiri V."/>
            <person name="Zhang X."/>
            <person name="Suruliraj S."/>
            <person name="Warren W."/>
            <person name="Mitreva M."/>
            <person name="Mardis E.R."/>
            <person name="Wilson R.K."/>
        </authorList>
    </citation>
    <scope>NUCLEOTIDE SEQUENCE [LARGE SCALE GENOMIC DNA]</scope>
    <source>
        <strain evidence="3 4">F0235</strain>
    </source>
</reference>
<dbReference type="STRING" id="1035195.HMPREF9997_01086"/>
<dbReference type="Pfam" id="PF20171">
    <property type="entry name" value="OpcA_G6PD_C"/>
    <property type="match status" value="1"/>
</dbReference>
<dbReference type="EMBL" id="AMEM01000017">
    <property type="protein sequence ID" value="EKX90591.1"/>
    <property type="molecule type" value="Genomic_DNA"/>
</dbReference>
<dbReference type="RefSeq" id="WP_006063324.1">
    <property type="nucleotide sequence ID" value="NZ_KB290831.1"/>
</dbReference>
<gene>
    <name evidence="3" type="ORF">HMPREF9997_01086</name>
</gene>
<proteinExistence type="predicted"/>
<dbReference type="InterPro" id="IPR046802">
    <property type="entry name" value="OpcA_G6PD_C"/>
</dbReference>
<evidence type="ECO:0000313" key="4">
    <source>
        <dbReference type="Proteomes" id="UP000010445"/>
    </source>
</evidence>
<feature type="domain" description="Glucose-6-phosphate dehydrogenase assembly protein OpcA C-terminal" evidence="2">
    <location>
        <begin position="165"/>
        <end position="307"/>
    </location>
</feature>
<accession>L1MI32</accession>
<evidence type="ECO:0000313" key="3">
    <source>
        <dbReference type="EMBL" id="EKX90591.1"/>
    </source>
</evidence>
<dbReference type="PATRIC" id="fig|1035195.3.peg.969"/>
<evidence type="ECO:0000259" key="2">
    <source>
        <dbReference type="Pfam" id="PF20171"/>
    </source>
</evidence>
<feature type="domain" description="Glucose-6-phosphate dehydrogenase assembly protein OpcA N-terminal" evidence="1">
    <location>
        <begin position="53"/>
        <end position="153"/>
    </location>
</feature>
<dbReference type="PANTHER" id="PTHR38658">
    <property type="entry name" value="OXPP CYCLE PROTEIN OPCA-RELATED"/>
    <property type="match status" value="1"/>
</dbReference>
<dbReference type="eggNOG" id="COG3429">
    <property type="taxonomic scope" value="Bacteria"/>
</dbReference>
<comment type="caution">
    <text evidence="3">The sequence shown here is derived from an EMBL/GenBank/DDBJ whole genome shotgun (WGS) entry which is preliminary data.</text>
</comment>
<dbReference type="PANTHER" id="PTHR38658:SF1">
    <property type="entry name" value="OXPP CYCLE PROTEIN OPCA-RELATED"/>
    <property type="match status" value="1"/>
</dbReference>
<dbReference type="HOGENOM" id="CLU_046988_1_0_11"/>
<dbReference type="Pfam" id="PF10128">
    <property type="entry name" value="OpcA_G6PD_assem"/>
    <property type="match status" value="1"/>
</dbReference>
<dbReference type="InterPro" id="IPR004555">
    <property type="entry name" value="G6PDH_assembly_OpcA"/>
</dbReference>
<name>L1MI32_9CORY</name>
<sequence>MIIKLSDTNTREIAKQLVSVRDSGGQVTTGRVLTLIVVASEDDDLESIIKATHDASREHPSRVLIMVAGDPQGEPRVDAEIRFGGDAGASEIILMALHGEVAKHMEAVVTPLLLPDTPIVAWWPSKAPVNPAQDPIGHIAQRRITDALHDPPPDSIYLRRDHYTPGDSDMSWARITQWRGIVSSVIDEPPHQAIIDARVTGPALSPSVDLAAGWLADRLGTTITRETTDTTTIPVDEAGEPCIEVTQIDITRESSTITIDILDAHTLRVRVPGREPALVALNRRSRSDCLAEELRHLDPDRSYAKALRGLSRVQYIDAVAQ</sequence>
<dbReference type="OrthoDB" id="128564at2"/>